<feature type="transmembrane region" description="Helical" evidence="4">
    <location>
        <begin position="378"/>
        <end position="396"/>
    </location>
</feature>
<organism evidence="6 7">
    <name type="scientific">Chelatococcus reniformis</name>
    <dbReference type="NCBI Taxonomy" id="1494448"/>
    <lineage>
        <taxon>Bacteria</taxon>
        <taxon>Pseudomonadati</taxon>
        <taxon>Pseudomonadota</taxon>
        <taxon>Alphaproteobacteria</taxon>
        <taxon>Hyphomicrobiales</taxon>
        <taxon>Chelatococcaceae</taxon>
        <taxon>Chelatococcus</taxon>
    </lineage>
</organism>
<feature type="transmembrane region" description="Helical" evidence="4">
    <location>
        <begin position="85"/>
        <end position="102"/>
    </location>
</feature>
<dbReference type="PANTHER" id="PTHR43129:SF1">
    <property type="entry name" value="FOSMIDOMYCIN RESISTANCE PROTEIN"/>
    <property type="match status" value="1"/>
</dbReference>
<dbReference type="AlphaFoldDB" id="A0A916UNU2"/>
<keyword evidence="2 4" id="KW-1133">Transmembrane helix</keyword>
<dbReference type="SUPFAM" id="SSF103473">
    <property type="entry name" value="MFS general substrate transporter"/>
    <property type="match status" value="1"/>
</dbReference>
<feature type="transmembrane region" description="Helical" evidence="4">
    <location>
        <begin position="55"/>
        <end position="78"/>
    </location>
</feature>
<sequence length="409" mass="43668">MTAPASVSSVHAAEDRTAFRVLAAISFSHLLNDLLQSLLPAIYPILKVSYNLDFAQVGLITLCFYLTSSLFQPLVGFYTDKRPSPFSLAIGMGCSLLGLLLMAVASSFSMILIAAMLVGSGSAVFHPEASRVARMGSGGRHGLAQSFFQVGGNVGTALGPLLAAFIVVPRGQSSLAYFSVVALLGMFVLFHVGRWYRDHVARMRAKGPAPAGFGAVVPRNKLIATLIVLGLLIFSKFFYTASISTYYTFFLIHKFGLSVPEAQLYLFLYLGAVAVGTIIGGPLGDRFGRKPVIWFSILGVLPFSLALPHADLTWTPVLTVIIGLILSSAFPAIIVYAQELMPGKVGMIAGLFFGFAFGMGGIGAAVLGELADATSIEFVYKVCAFLPMIGLLAWFLPHIERNKPRLAAA</sequence>
<keyword evidence="1 4" id="KW-0812">Transmembrane</keyword>
<feature type="transmembrane region" description="Helical" evidence="4">
    <location>
        <begin position="222"/>
        <end position="242"/>
    </location>
</feature>
<feature type="transmembrane region" description="Helical" evidence="4">
    <location>
        <begin position="348"/>
        <end position="366"/>
    </location>
</feature>
<feature type="transmembrane region" description="Helical" evidence="4">
    <location>
        <begin position="262"/>
        <end position="280"/>
    </location>
</feature>
<evidence type="ECO:0000256" key="4">
    <source>
        <dbReference type="SAM" id="Phobius"/>
    </source>
</evidence>
<name>A0A916UNU2_9HYPH</name>
<evidence type="ECO:0000259" key="5">
    <source>
        <dbReference type="PROSITE" id="PS50850"/>
    </source>
</evidence>
<evidence type="ECO:0000256" key="3">
    <source>
        <dbReference type="ARBA" id="ARBA00023136"/>
    </source>
</evidence>
<reference evidence="6" key="2">
    <citation type="submission" date="2020-09" db="EMBL/GenBank/DDBJ databases">
        <authorList>
            <person name="Sun Q."/>
            <person name="Zhou Y."/>
        </authorList>
    </citation>
    <scope>NUCLEOTIDE SEQUENCE</scope>
    <source>
        <strain evidence="6">CGMCC 1.12919</strain>
    </source>
</reference>
<dbReference type="Proteomes" id="UP000637002">
    <property type="component" value="Unassembled WGS sequence"/>
</dbReference>
<dbReference type="GO" id="GO:0005886">
    <property type="term" value="C:plasma membrane"/>
    <property type="evidence" value="ECO:0007669"/>
    <property type="project" value="TreeGrafter"/>
</dbReference>
<reference evidence="6" key="1">
    <citation type="journal article" date="2014" name="Int. J. Syst. Evol. Microbiol.">
        <title>Complete genome sequence of Corynebacterium casei LMG S-19264T (=DSM 44701T), isolated from a smear-ripened cheese.</title>
        <authorList>
            <consortium name="US DOE Joint Genome Institute (JGI-PGF)"/>
            <person name="Walter F."/>
            <person name="Albersmeier A."/>
            <person name="Kalinowski J."/>
            <person name="Ruckert C."/>
        </authorList>
    </citation>
    <scope>NUCLEOTIDE SEQUENCE</scope>
    <source>
        <strain evidence="6">CGMCC 1.12919</strain>
    </source>
</reference>
<keyword evidence="3 4" id="KW-0472">Membrane</keyword>
<evidence type="ECO:0000256" key="2">
    <source>
        <dbReference type="ARBA" id="ARBA00022989"/>
    </source>
</evidence>
<feature type="domain" description="Major facilitator superfamily (MFS) profile" evidence="5">
    <location>
        <begin position="21"/>
        <end position="402"/>
    </location>
</feature>
<dbReference type="CDD" id="cd17478">
    <property type="entry name" value="MFS_FsR"/>
    <property type="match status" value="1"/>
</dbReference>
<dbReference type="InterPro" id="IPR020846">
    <property type="entry name" value="MFS_dom"/>
</dbReference>
<dbReference type="Pfam" id="PF07690">
    <property type="entry name" value="MFS_1"/>
    <property type="match status" value="1"/>
</dbReference>
<evidence type="ECO:0000313" key="7">
    <source>
        <dbReference type="Proteomes" id="UP000637002"/>
    </source>
</evidence>
<dbReference type="EMBL" id="BMGG01000007">
    <property type="protein sequence ID" value="GGC79688.1"/>
    <property type="molecule type" value="Genomic_DNA"/>
</dbReference>
<evidence type="ECO:0000313" key="6">
    <source>
        <dbReference type="EMBL" id="GGC79688.1"/>
    </source>
</evidence>
<gene>
    <name evidence="6" type="ORF">GCM10010994_42180</name>
</gene>
<dbReference type="PROSITE" id="PS50850">
    <property type="entry name" value="MFS"/>
    <property type="match status" value="1"/>
</dbReference>
<dbReference type="RefSeq" id="WP_188611138.1">
    <property type="nucleotide sequence ID" value="NZ_BMGG01000007.1"/>
</dbReference>
<protein>
    <submittedName>
        <fullName evidence="6">Fosmidomycin resistance protein</fullName>
    </submittedName>
</protein>
<dbReference type="InterPro" id="IPR011701">
    <property type="entry name" value="MFS"/>
</dbReference>
<feature type="transmembrane region" description="Helical" evidence="4">
    <location>
        <begin position="316"/>
        <end position="336"/>
    </location>
</feature>
<dbReference type="PANTHER" id="PTHR43129">
    <property type="entry name" value="FOSMIDOMYCIN RESISTANCE PROTEIN"/>
    <property type="match status" value="1"/>
</dbReference>
<comment type="caution">
    <text evidence="6">The sequence shown here is derived from an EMBL/GenBank/DDBJ whole genome shotgun (WGS) entry which is preliminary data.</text>
</comment>
<evidence type="ECO:0000256" key="1">
    <source>
        <dbReference type="ARBA" id="ARBA00022692"/>
    </source>
</evidence>
<keyword evidence="7" id="KW-1185">Reference proteome</keyword>
<dbReference type="GO" id="GO:0022857">
    <property type="term" value="F:transmembrane transporter activity"/>
    <property type="evidence" value="ECO:0007669"/>
    <property type="project" value="InterPro"/>
</dbReference>
<feature type="transmembrane region" description="Helical" evidence="4">
    <location>
        <begin position="108"/>
        <end position="126"/>
    </location>
</feature>
<feature type="transmembrane region" description="Helical" evidence="4">
    <location>
        <begin position="147"/>
        <end position="168"/>
    </location>
</feature>
<proteinExistence type="predicted"/>
<feature type="transmembrane region" description="Helical" evidence="4">
    <location>
        <begin position="292"/>
        <end position="310"/>
    </location>
</feature>
<feature type="transmembrane region" description="Helical" evidence="4">
    <location>
        <begin position="174"/>
        <end position="196"/>
    </location>
</feature>
<accession>A0A916UNU2</accession>
<dbReference type="InterPro" id="IPR036259">
    <property type="entry name" value="MFS_trans_sf"/>
</dbReference>
<dbReference type="Gene3D" id="1.20.1250.20">
    <property type="entry name" value="MFS general substrate transporter like domains"/>
    <property type="match status" value="2"/>
</dbReference>